<accession>A0A2P5WBG4</accession>
<evidence type="ECO:0000313" key="2">
    <source>
        <dbReference type="Proteomes" id="UP000239757"/>
    </source>
</evidence>
<reference evidence="1 2" key="1">
    <citation type="submission" date="2015-01" db="EMBL/GenBank/DDBJ databases">
        <title>Genome of allotetraploid Gossypium barbadense reveals genomic plasticity and fiber elongation in cotton evolution.</title>
        <authorList>
            <person name="Chen X."/>
            <person name="Liu X."/>
            <person name="Zhao B."/>
            <person name="Zheng H."/>
            <person name="Hu Y."/>
            <person name="Lu G."/>
            <person name="Yang C."/>
            <person name="Chen J."/>
            <person name="Shan C."/>
            <person name="Zhang L."/>
            <person name="Zhou Y."/>
            <person name="Wang L."/>
            <person name="Guo W."/>
            <person name="Bai Y."/>
            <person name="Ruan J."/>
            <person name="Shangguan X."/>
            <person name="Mao Y."/>
            <person name="Jiang J."/>
            <person name="Zhu Y."/>
            <person name="Lei J."/>
            <person name="Kang H."/>
            <person name="Chen S."/>
            <person name="He X."/>
            <person name="Wang R."/>
            <person name="Wang Y."/>
            <person name="Chen J."/>
            <person name="Wang L."/>
            <person name="Yu S."/>
            <person name="Wang B."/>
            <person name="Wei J."/>
            <person name="Song S."/>
            <person name="Lu X."/>
            <person name="Gao Z."/>
            <person name="Gu W."/>
            <person name="Deng X."/>
            <person name="Ma D."/>
            <person name="Wang S."/>
            <person name="Liang W."/>
            <person name="Fang L."/>
            <person name="Cai C."/>
            <person name="Zhu X."/>
            <person name="Zhou B."/>
            <person name="Zhang Y."/>
            <person name="Chen Z."/>
            <person name="Xu S."/>
            <person name="Zhu R."/>
            <person name="Wang S."/>
            <person name="Zhang T."/>
            <person name="Zhao G."/>
        </authorList>
    </citation>
    <scope>NUCLEOTIDE SEQUENCE [LARGE SCALE GENOMIC DNA]</scope>
    <source>
        <strain evidence="2">cv. Xinhai21</strain>
        <tissue evidence="1">Leaf</tissue>
    </source>
</reference>
<protein>
    <submittedName>
        <fullName evidence="1">Uncharacterized protein</fullName>
    </submittedName>
</protein>
<organism evidence="1 2">
    <name type="scientific">Gossypium barbadense</name>
    <name type="common">Sea Island cotton</name>
    <name type="synonym">Hibiscus barbadensis</name>
    <dbReference type="NCBI Taxonomy" id="3634"/>
    <lineage>
        <taxon>Eukaryota</taxon>
        <taxon>Viridiplantae</taxon>
        <taxon>Streptophyta</taxon>
        <taxon>Embryophyta</taxon>
        <taxon>Tracheophyta</taxon>
        <taxon>Spermatophyta</taxon>
        <taxon>Magnoliopsida</taxon>
        <taxon>eudicotyledons</taxon>
        <taxon>Gunneridae</taxon>
        <taxon>Pentapetalae</taxon>
        <taxon>rosids</taxon>
        <taxon>malvids</taxon>
        <taxon>Malvales</taxon>
        <taxon>Malvaceae</taxon>
        <taxon>Malvoideae</taxon>
        <taxon>Gossypium</taxon>
    </lineage>
</organism>
<dbReference type="AlphaFoldDB" id="A0A2P5WBG4"/>
<sequence>MNTSKTSRFISTYSLRGRRNNDKDRKSIARVSERREFVISCGGYMVDDAYDDGWSWDGIELPEFQKPGLDLDVRRLNRSELEDFPTWYRREGTCFVG</sequence>
<name>A0A2P5WBG4_GOSBA</name>
<dbReference type="Proteomes" id="UP000239757">
    <property type="component" value="Unassembled WGS sequence"/>
</dbReference>
<gene>
    <name evidence="1" type="ORF">GOBAR_AA32257</name>
</gene>
<evidence type="ECO:0000313" key="1">
    <source>
        <dbReference type="EMBL" id="PPR88424.1"/>
    </source>
</evidence>
<proteinExistence type="predicted"/>
<dbReference type="EMBL" id="KZ668282">
    <property type="protein sequence ID" value="PPR88424.1"/>
    <property type="molecule type" value="Genomic_DNA"/>
</dbReference>